<dbReference type="Gene3D" id="1.25.40.20">
    <property type="entry name" value="Ankyrin repeat-containing domain"/>
    <property type="match status" value="1"/>
</dbReference>
<dbReference type="SMR" id="A0A7M7IVC9"/>
<dbReference type="EnsemblMetazoa" id="XM_016988903">
    <property type="protein sequence ID" value="XP_016844392"/>
    <property type="gene ID" value="LOC107981958"/>
</dbReference>
<accession>A0A7M7IVC9</accession>
<dbReference type="Proteomes" id="UP000002358">
    <property type="component" value="Chromosome 1"/>
</dbReference>
<dbReference type="KEGG" id="nvi:107981958"/>
<dbReference type="PROSITE" id="PS50088">
    <property type="entry name" value="ANK_REPEAT"/>
    <property type="match status" value="3"/>
</dbReference>
<organism evidence="4 5">
    <name type="scientific">Nasonia vitripennis</name>
    <name type="common">Parasitic wasp</name>
    <dbReference type="NCBI Taxonomy" id="7425"/>
    <lineage>
        <taxon>Eukaryota</taxon>
        <taxon>Metazoa</taxon>
        <taxon>Ecdysozoa</taxon>
        <taxon>Arthropoda</taxon>
        <taxon>Hexapoda</taxon>
        <taxon>Insecta</taxon>
        <taxon>Pterygota</taxon>
        <taxon>Neoptera</taxon>
        <taxon>Endopterygota</taxon>
        <taxon>Hymenoptera</taxon>
        <taxon>Apocrita</taxon>
        <taxon>Proctotrupomorpha</taxon>
        <taxon>Chalcidoidea</taxon>
        <taxon>Pteromalidae</taxon>
        <taxon>Pteromalinae</taxon>
        <taxon>Nasonia</taxon>
    </lineage>
</organism>
<keyword evidence="1" id="KW-0677">Repeat</keyword>
<feature type="repeat" description="ANK" evidence="3">
    <location>
        <begin position="81"/>
        <end position="113"/>
    </location>
</feature>
<feature type="repeat" description="ANK" evidence="3">
    <location>
        <begin position="116"/>
        <end position="148"/>
    </location>
</feature>
<dbReference type="RefSeq" id="XP_016844392.1">
    <property type="nucleotide sequence ID" value="XM_016988903.1"/>
</dbReference>
<proteinExistence type="predicted"/>
<dbReference type="PANTHER" id="PTHR24198">
    <property type="entry name" value="ANKYRIN REPEAT AND PROTEIN KINASE DOMAIN-CONTAINING PROTEIN"/>
    <property type="match status" value="1"/>
</dbReference>
<dbReference type="OrthoDB" id="2384350at2759"/>
<name>A0A7M7IVC9_NASVI</name>
<dbReference type="InterPro" id="IPR036770">
    <property type="entry name" value="Ankyrin_rpt-contain_sf"/>
</dbReference>
<keyword evidence="2 3" id="KW-0040">ANK repeat</keyword>
<sequence length="217" mass="24627">MSAMIRTKSMRRLENFDILGYPFWNEAVDSITTSVEHLNLDVKVPKEVFSMSLHEAVKNNNVKITEKLLKKKADVNKRNERKLMPLHVAVINKSHEMVELLLQNGALVNPSRESPESKAPLYLAVEQNSIEIARLLLNNGALVKKATTATYTALKLAQKNRNKALWKLLAKFAMKQVGANCRVKKRSKCKVEMKKSDSLLVSVLNKNTKLWLKNTDC</sequence>
<feature type="repeat" description="ANK" evidence="3">
    <location>
        <begin position="53"/>
        <end position="80"/>
    </location>
</feature>
<evidence type="ECO:0000313" key="4">
    <source>
        <dbReference type="EnsemblMetazoa" id="XP_016844392"/>
    </source>
</evidence>
<evidence type="ECO:0000256" key="2">
    <source>
        <dbReference type="ARBA" id="ARBA00023043"/>
    </source>
</evidence>
<evidence type="ECO:0000313" key="5">
    <source>
        <dbReference type="Proteomes" id="UP000002358"/>
    </source>
</evidence>
<dbReference type="PANTHER" id="PTHR24198:SF165">
    <property type="entry name" value="ANKYRIN REPEAT-CONTAINING PROTEIN-RELATED"/>
    <property type="match status" value="1"/>
</dbReference>
<dbReference type="AlphaFoldDB" id="A0A7M7IVC9"/>
<keyword evidence="5" id="KW-1185">Reference proteome</keyword>
<dbReference type="SMART" id="SM00248">
    <property type="entry name" value="ANK"/>
    <property type="match status" value="3"/>
</dbReference>
<dbReference type="Pfam" id="PF12796">
    <property type="entry name" value="Ank_2"/>
    <property type="match status" value="1"/>
</dbReference>
<dbReference type="InParanoid" id="A0A7M7IVC9"/>
<dbReference type="GeneID" id="107981958"/>
<protein>
    <submittedName>
        <fullName evidence="4">Uncharacterized protein</fullName>
    </submittedName>
</protein>
<dbReference type="InterPro" id="IPR002110">
    <property type="entry name" value="Ankyrin_rpt"/>
</dbReference>
<dbReference type="SUPFAM" id="SSF48403">
    <property type="entry name" value="Ankyrin repeat"/>
    <property type="match status" value="1"/>
</dbReference>
<dbReference type="PROSITE" id="PS50297">
    <property type="entry name" value="ANK_REP_REGION"/>
    <property type="match status" value="2"/>
</dbReference>
<evidence type="ECO:0000256" key="3">
    <source>
        <dbReference type="PROSITE-ProRule" id="PRU00023"/>
    </source>
</evidence>
<evidence type="ECO:0000256" key="1">
    <source>
        <dbReference type="ARBA" id="ARBA00022737"/>
    </source>
</evidence>
<reference evidence="4" key="1">
    <citation type="submission" date="2021-01" db="UniProtKB">
        <authorList>
            <consortium name="EnsemblMetazoa"/>
        </authorList>
    </citation>
    <scope>IDENTIFICATION</scope>
</reference>